<name>A0A0J9UU63_PLAVI</name>
<accession>A0A0J9UU63</accession>
<dbReference type="Proteomes" id="UP000053562">
    <property type="component" value="Unassembled WGS sequence"/>
</dbReference>
<sequence length="429" mass="49549">MTEDGLDYLNNALNLIKPKIPNFTASNEFLKSIVTHLICNRVFMHVDTNIACNYINFWLNKKVKDLYYYEFDSNFKNFKEFVNKFYTVVKGDYKSYKSCTNSIQILGNEDYYQMNMLYSLFKEYDELKKINEWEYKVKNTCDIISKITNLANDVARKYKKDEEFIKVLKNLRETIKNAEGSYKTFCKSDLKQLDNMVTEREFPSIVHAPPTRQEILKPSDSLEQTTHQSLAHVSGNGIRNEPEPNVNLQARDSHEDRIEPSPFSVEQYEQSRDAHSSPEYTGYNSVSARFATGDVITSTQGAQSYLENIRGTITGVFQSVEPAPILGVSGGMGVLFLLFKEEEDVTILSPLASLGRTQVFQDMKNIMMEILDQVQLIYLIRLSRNNILFLQSITVYKELSHERSKNYYSKPCLNNSKITPLLNADFFKK</sequence>
<proteinExistence type="predicted"/>
<evidence type="ECO:0000313" key="2">
    <source>
        <dbReference type="Proteomes" id="UP000053562"/>
    </source>
</evidence>
<protein>
    <submittedName>
        <fullName evidence="1">Uncharacterized protein</fullName>
    </submittedName>
</protein>
<dbReference type="EMBL" id="KQ234554">
    <property type="protein sequence ID" value="KMZ76963.1"/>
    <property type="molecule type" value="Genomic_DNA"/>
</dbReference>
<dbReference type="OrthoDB" id="10457438at2759"/>
<gene>
    <name evidence="1" type="ORF">PVIIG_05734</name>
</gene>
<reference evidence="1 2" key="1">
    <citation type="submission" date="2011-08" db="EMBL/GenBank/DDBJ databases">
        <title>The Genome Sequence of Plasmodium vivax India VII.</title>
        <authorList>
            <consortium name="The Broad Institute Genome Sequencing Platform"/>
            <consortium name="The Broad Institute Genome Sequencing Center for Infectious Disease"/>
            <person name="Neafsey D."/>
            <person name="Carlton J."/>
            <person name="Barnwell J."/>
            <person name="Collins W."/>
            <person name="Escalante A."/>
            <person name="Mullikin J."/>
            <person name="Saul A."/>
            <person name="Guigo R."/>
            <person name="Camara F."/>
            <person name="Young S.K."/>
            <person name="Zeng Q."/>
            <person name="Gargeya S."/>
            <person name="Fitzgerald M."/>
            <person name="Haas B."/>
            <person name="Abouelleil A."/>
            <person name="Alvarado L."/>
            <person name="Arachchi H.M."/>
            <person name="Berlin A."/>
            <person name="Brown A."/>
            <person name="Chapman S.B."/>
            <person name="Chen Z."/>
            <person name="Dunbar C."/>
            <person name="Freedman E."/>
            <person name="Gearin G."/>
            <person name="Gellesch M."/>
            <person name="Goldberg J."/>
            <person name="Griggs A."/>
            <person name="Gujja S."/>
            <person name="Heiman D."/>
            <person name="Howarth C."/>
            <person name="Larson L."/>
            <person name="Lui A."/>
            <person name="MacDonald P.J.P."/>
            <person name="Montmayeur A."/>
            <person name="Murphy C."/>
            <person name="Neiman D."/>
            <person name="Pearson M."/>
            <person name="Priest M."/>
            <person name="Roberts A."/>
            <person name="Saif S."/>
            <person name="Shea T."/>
            <person name="Shenoy N."/>
            <person name="Sisk P."/>
            <person name="Stolte C."/>
            <person name="Sykes S."/>
            <person name="Wortman J."/>
            <person name="Nusbaum C."/>
            <person name="Birren B."/>
        </authorList>
    </citation>
    <scope>NUCLEOTIDE SEQUENCE [LARGE SCALE GENOMIC DNA]</scope>
    <source>
        <strain evidence="1 2">India VII</strain>
    </source>
</reference>
<dbReference type="AlphaFoldDB" id="A0A0J9UU63"/>
<evidence type="ECO:0000313" key="1">
    <source>
        <dbReference type="EMBL" id="KMZ76963.1"/>
    </source>
</evidence>
<organism evidence="1 2">
    <name type="scientific">Plasmodium vivax India VII</name>
    <dbReference type="NCBI Taxonomy" id="1077284"/>
    <lineage>
        <taxon>Eukaryota</taxon>
        <taxon>Sar</taxon>
        <taxon>Alveolata</taxon>
        <taxon>Apicomplexa</taxon>
        <taxon>Aconoidasida</taxon>
        <taxon>Haemosporida</taxon>
        <taxon>Plasmodiidae</taxon>
        <taxon>Plasmodium</taxon>
        <taxon>Plasmodium (Plasmodium)</taxon>
    </lineage>
</organism>